<dbReference type="AlphaFoldDB" id="A0AAJ0F4K5"/>
<sequence>MTYNAQTGASQLVADLAADIKDKVILITGPSPGSIGAAFAEAVAAGQPALIILATRNPSKVEPVSQSIASAHPSVKVRTLELDLGSLEKVRRATDDVNSWADVPVIDVVVNNAGIMAVPFELSPEGVESQFATNHLGHFLFVNLIMAKILAARAPRVVIVASDAHRLQSIRFGGVNFDDGKVYNKWLAYGQSKTANMLTALALANKLGKRGLLAFSLHPGVILTHLADHLDAQKEFADLHALEVTQGNREAKDEMKFKTPDQGAATSVYAAFYPGLKDHNGAYLQDCQVADPWTQCVRPWGTDPVEAEMLWKLTEELAGQEFSY</sequence>
<gene>
    <name evidence="3" type="ORF">QBC47DRAFT_394048</name>
</gene>
<evidence type="ECO:0000256" key="1">
    <source>
        <dbReference type="ARBA" id="ARBA00006484"/>
    </source>
</evidence>
<keyword evidence="2" id="KW-0560">Oxidoreductase</keyword>
<dbReference type="InterPro" id="IPR002347">
    <property type="entry name" value="SDR_fam"/>
</dbReference>
<evidence type="ECO:0000313" key="4">
    <source>
        <dbReference type="Proteomes" id="UP001239445"/>
    </source>
</evidence>
<dbReference type="Gene3D" id="3.40.50.720">
    <property type="entry name" value="NAD(P)-binding Rossmann-like Domain"/>
    <property type="match status" value="1"/>
</dbReference>
<evidence type="ECO:0000256" key="2">
    <source>
        <dbReference type="ARBA" id="ARBA00023002"/>
    </source>
</evidence>
<comment type="caution">
    <text evidence="3">The sequence shown here is derived from an EMBL/GenBank/DDBJ whole genome shotgun (WGS) entry which is preliminary data.</text>
</comment>
<organism evidence="3 4">
    <name type="scientific">Echria macrotheca</name>
    <dbReference type="NCBI Taxonomy" id="438768"/>
    <lineage>
        <taxon>Eukaryota</taxon>
        <taxon>Fungi</taxon>
        <taxon>Dikarya</taxon>
        <taxon>Ascomycota</taxon>
        <taxon>Pezizomycotina</taxon>
        <taxon>Sordariomycetes</taxon>
        <taxon>Sordariomycetidae</taxon>
        <taxon>Sordariales</taxon>
        <taxon>Schizotheciaceae</taxon>
        <taxon>Echria</taxon>
    </lineage>
</organism>
<keyword evidence="4" id="KW-1185">Reference proteome</keyword>
<evidence type="ECO:0000313" key="3">
    <source>
        <dbReference type="EMBL" id="KAK1750433.1"/>
    </source>
</evidence>
<dbReference type="PANTHER" id="PTHR24320:SF283">
    <property type="entry name" value="RETINOL DEHYDROGENASE 11"/>
    <property type="match status" value="1"/>
</dbReference>
<dbReference type="SUPFAM" id="SSF51735">
    <property type="entry name" value="NAD(P)-binding Rossmann-fold domains"/>
    <property type="match status" value="1"/>
</dbReference>
<comment type="similarity">
    <text evidence="1">Belongs to the short-chain dehydrogenases/reductases (SDR) family.</text>
</comment>
<dbReference type="EMBL" id="MU839847">
    <property type="protein sequence ID" value="KAK1750433.1"/>
    <property type="molecule type" value="Genomic_DNA"/>
</dbReference>
<proteinExistence type="inferred from homology"/>
<dbReference type="PRINTS" id="PR00081">
    <property type="entry name" value="GDHRDH"/>
</dbReference>
<dbReference type="GO" id="GO:0016491">
    <property type="term" value="F:oxidoreductase activity"/>
    <property type="evidence" value="ECO:0007669"/>
    <property type="project" value="UniProtKB-KW"/>
</dbReference>
<dbReference type="Proteomes" id="UP001239445">
    <property type="component" value="Unassembled WGS sequence"/>
</dbReference>
<protein>
    <submittedName>
        <fullName evidence="3">Short-chain dehydrogenase TIC 32</fullName>
    </submittedName>
</protein>
<accession>A0AAJ0F4K5</accession>
<dbReference type="Pfam" id="PF00106">
    <property type="entry name" value="adh_short"/>
    <property type="match status" value="1"/>
</dbReference>
<reference evidence="3" key="1">
    <citation type="submission" date="2023-06" db="EMBL/GenBank/DDBJ databases">
        <title>Genome-scale phylogeny and comparative genomics of the fungal order Sordariales.</title>
        <authorList>
            <consortium name="Lawrence Berkeley National Laboratory"/>
            <person name="Hensen N."/>
            <person name="Bonometti L."/>
            <person name="Westerberg I."/>
            <person name="Brannstrom I.O."/>
            <person name="Guillou S."/>
            <person name="Cros-Aarteil S."/>
            <person name="Calhoun S."/>
            <person name="Haridas S."/>
            <person name="Kuo A."/>
            <person name="Mondo S."/>
            <person name="Pangilinan J."/>
            <person name="Riley R."/>
            <person name="Labutti K."/>
            <person name="Andreopoulos B."/>
            <person name="Lipzen A."/>
            <person name="Chen C."/>
            <person name="Yanf M."/>
            <person name="Daum C."/>
            <person name="Ng V."/>
            <person name="Clum A."/>
            <person name="Steindorff A."/>
            <person name="Ohm R."/>
            <person name="Martin F."/>
            <person name="Silar P."/>
            <person name="Natvig D."/>
            <person name="Lalanne C."/>
            <person name="Gautier V."/>
            <person name="Ament-Velasquez S.L."/>
            <person name="Kruys A."/>
            <person name="Hutchinson M.I."/>
            <person name="Powell A.J."/>
            <person name="Barry K."/>
            <person name="Miller A.N."/>
            <person name="Grigoriev I.V."/>
            <person name="Debuchy R."/>
            <person name="Gladieux P."/>
            <person name="Thoren M.H."/>
            <person name="Johannesson H."/>
        </authorList>
    </citation>
    <scope>NUCLEOTIDE SEQUENCE</scope>
    <source>
        <strain evidence="3">PSN4</strain>
    </source>
</reference>
<name>A0AAJ0F4K5_9PEZI</name>
<dbReference type="InterPro" id="IPR036291">
    <property type="entry name" value="NAD(P)-bd_dom_sf"/>
</dbReference>
<dbReference type="PANTHER" id="PTHR24320">
    <property type="entry name" value="RETINOL DEHYDROGENASE"/>
    <property type="match status" value="1"/>
</dbReference>